<keyword evidence="4" id="KW-1185">Reference proteome</keyword>
<evidence type="ECO:0000259" key="2">
    <source>
        <dbReference type="Pfam" id="PF02399"/>
    </source>
</evidence>
<dbReference type="InterPro" id="IPR027417">
    <property type="entry name" value="P-loop_NTPase"/>
</dbReference>
<evidence type="ECO:0000313" key="3">
    <source>
        <dbReference type="EMBL" id="ATW69929.1"/>
    </source>
</evidence>
<feature type="domain" description="Replication origin-binding protein" evidence="2">
    <location>
        <begin position="391"/>
        <end position="536"/>
    </location>
</feature>
<evidence type="ECO:0000256" key="1">
    <source>
        <dbReference type="ARBA" id="ARBA00007195"/>
    </source>
</evidence>
<name>A0A2H4PRJ9_9CAUD</name>
<dbReference type="RefSeq" id="YP_009620613.1">
    <property type="nucleotide sequence ID" value="NC_042090.1"/>
</dbReference>
<accession>A0A2H4PRJ9</accession>
<dbReference type="InterPro" id="IPR003450">
    <property type="entry name" value="Replication_origin-bd"/>
</dbReference>
<protein>
    <submittedName>
        <fullName evidence="3">Replication origin binding protein</fullName>
    </submittedName>
</protein>
<dbReference type="GO" id="GO:0003688">
    <property type="term" value="F:DNA replication origin binding"/>
    <property type="evidence" value="ECO:0007669"/>
    <property type="project" value="InterPro"/>
</dbReference>
<dbReference type="GO" id="GO:0005524">
    <property type="term" value="F:ATP binding"/>
    <property type="evidence" value="ECO:0007669"/>
    <property type="project" value="InterPro"/>
</dbReference>
<proteinExistence type="inferred from homology"/>
<organism evidence="3 4">
    <name type="scientific">Proteus phage PM135</name>
    <dbReference type="NCBI Taxonomy" id="2048008"/>
    <lineage>
        <taxon>Viruses</taxon>
        <taxon>Duplodnaviria</taxon>
        <taxon>Heunggongvirae</taxon>
        <taxon>Uroviricota</taxon>
        <taxon>Caudoviricetes</taxon>
        <taxon>Demerecviridae</taxon>
        <taxon>Novosibvirus</taxon>
        <taxon>Novosibvirus PM135</taxon>
    </lineage>
</organism>
<dbReference type="OrthoDB" id="450at10239"/>
<dbReference type="SUPFAM" id="SSF52540">
    <property type="entry name" value="P-loop containing nucleoside triphosphate hydrolases"/>
    <property type="match status" value="1"/>
</dbReference>
<reference evidence="4" key="1">
    <citation type="submission" date="2017-10" db="EMBL/GenBank/DDBJ databases">
        <title>Isolation and characterization of a group of new proteus bacteriophages.</title>
        <authorList>
            <person name="Kozlova Y.N."/>
            <person name="Morozova V.V."/>
            <person name="Babkin I.V."/>
            <person name="Tikunova N.V."/>
            <person name="Bokovaya O.V."/>
            <person name="Shedko E.D."/>
        </authorList>
    </citation>
    <scope>NUCLEOTIDE SEQUENCE [LARGE SCALE GENOMIC DNA]</scope>
</reference>
<evidence type="ECO:0000313" key="4">
    <source>
        <dbReference type="Proteomes" id="UP000241842"/>
    </source>
</evidence>
<dbReference type="GO" id="GO:0006260">
    <property type="term" value="P:DNA replication"/>
    <property type="evidence" value="ECO:0007669"/>
    <property type="project" value="InterPro"/>
</dbReference>
<dbReference type="Pfam" id="PF02399">
    <property type="entry name" value="Herpes_ori_bp"/>
    <property type="match status" value="1"/>
</dbReference>
<dbReference type="Proteomes" id="UP000241842">
    <property type="component" value="Segment"/>
</dbReference>
<dbReference type="KEGG" id="vg:40097266"/>
<dbReference type="EMBL" id="MG030347">
    <property type="protein sequence ID" value="ATW69929.1"/>
    <property type="molecule type" value="Genomic_DNA"/>
</dbReference>
<sequence>MFTILKGHEGYRLNKATGEYEKDTDLVFCKRFNKEHPEGKPASMAIQYNVVDEVYPEDLVEMEDLLHTLTRNPYLLAVRGKCTGSKNAIYRRRVNFDLTERSHVVAIDVDDFPLPEDIDHFDLVGQAKFAIKMLNNISEDMFPLDAGFIVHASSSAGIKPGIRIHLILESNIPVTQGQLKFIFSTVNESSRQKYGSDLIDLAYYSAVQPHYFADPIFEDGMVDPFLERRIPRLVRVEGSKINLPHNAPDYESTRGEFKEEFLSLLDSIKGKKSTSEKIEDTIRELEEAEDGVYLRIIPKLYHRALEEGVDLAWLEREIRPYLEEYVSTKDNRRSVQDYFNNGRRQALKAFVNNSARKIPEGNLKGVPLYALKTDSNEAEKYLKLREIPPPNSMTFVKASLGTGKTTAIINWLNKGLVKGGFLAVTNTRSLVASNAAKFGAGQYCKTADMLNFKRGGIDRMSTTIHSIHKFATFTDRVNFVFIDEADAVMNDLLFAPVVKQRRACIETLRELLLAADYVVLSDGDISAETIEAYGALIGFAKPIYYYNHHRRMLEGAQVYEFPDEKSIWTALQTSLEMGEKSILVSDSGPAQLAEKGIALRAATGANVKEVHSSSTEDPDIRRILDLTNQELIDQGIDALLCSPSVTSGVDFNYFDNVFVITNTANHSPNMRMQAIRRDRGAMSIYMYTNPGVAGFVAGSEQYNADEGWIDRSQQLYARRREIESKNYQSTLRFYLLDQGATIDIFTESWGGIESASTEYFNQRVDAIMSSTPDYTPLRHNDAYSEKMLLLQYYKLDNINELTRELVEQYVTEKPHERAGFFHKVQDIFWEPITRCSEKTIVPFVEAMKSHKREFFIRTGNSASPKYARMYLTMMGIGKDMDTTNIVDWYRTYCRIEGIQLPVAFMTIEEKQKYYEGIADLELGDG</sequence>
<comment type="similarity">
    <text evidence="1">Belongs to the herpesviridae OriBP family.</text>
</comment>
<dbReference type="GeneID" id="40097266"/>